<dbReference type="EMBL" id="LT598455">
    <property type="protein sequence ID" value="SCU87156.1"/>
    <property type="molecule type" value="Genomic_DNA"/>
</dbReference>
<dbReference type="GO" id="GO:0045721">
    <property type="term" value="P:negative regulation of gluconeogenesis"/>
    <property type="evidence" value="ECO:0007669"/>
    <property type="project" value="EnsemblFungi"/>
</dbReference>
<evidence type="ECO:0000256" key="1">
    <source>
        <dbReference type="SAM" id="MobiDB-lite"/>
    </source>
</evidence>
<dbReference type="GO" id="GO:0034657">
    <property type="term" value="C:GID complex"/>
    <property type="evidence" value="ECO:0007669"/>
    <property type="project" value="EnsemblFungi"/>
</dbReference>
<dbReference type="SMART" id="SM00668">
    <property type="entry name" value="CTLH"/>
    <property type="match status" value="1"/>
</dbReference>
<feature type="domain" description="CTLH" evidence="2">
    <location>
        <begin position="96"/>
        <end position="170"/>
    </location>
</feature>
<keyword evidence="4" id="KW-1185">Reference proteome</keyword>
<evidence type="ECO:0000259" key="2">
    <source>
        <dbReference type="PROSITE" id="PS50897"/>
    </source>
</evidence>
<feature type="region of interest" description="Disordered" evidence="1">
    <location>
        <begin position="303"/>
        <end position="322"/>
    </location>
</feature>
<dbReference type="Pfam" id="PF10607">
    <property type="entry name" value="CTLH"/>
    <property type="match status" value="1"/>
</dbReference>
<organism evidence="3 4">
    <name type="scientific">Lachancea dasiensis</name>
    <dbReference type="NCBI Taxonomy" id="1072105"/>
    <lineage>
        <taxon>Eukaryota</taxon>
        <taxon>Fungi</taxon>
        <taxon>Dikarya</taxon>
        <taxon>Ascomycota</taxon>
        <taxon>Saccharomycotina</taxon>
        <taxon>Saccharomycetes</taxon>
        <taxon>Saccharomycetales</taxon>
        <taxon>Saccharomycetaceae</taxon>
        <taxon>Lachancea</taxon>
    </lineage>
</organism>
<reference evidence="4" key="1">
    <citation type="submission" date="2016-03" db="EMBL/GenBank/DDBJ databases">
        <authorList>
            <person name="Devillers H."/>
        </authorList>
    </citation>
    <scope>NUCLEOTIDE SEQUENCE [LARGE SCALE GENOMIC DNA]</scope>
</reference>
<dbReference type="GO" id="GO:0007089">
    <property type="term" value="P:traversing start control point of mitotic cell cycle"/>
    <property type="evidence" value="ECO:0007669"/>
    <property type="project" value="EnsemblFungi"/>
</dbReference>
<dbReference type="PROSITE" id="PS50897">
    <property type="entry name" value="CTLH"/>
    <property type="match status" value="1"/>
</dbReference>
<dbReference type="InterPro" id="IPR013144">
    <property type="entry name" value="CRA_dom"/>
</dbReference>
<dbReference type="GO" id="GO:0043161">
    <property type="term" value="P:proteasome-mediated ubiquitin-dependent protein catabolic process"/>
    <property type="evidence" value="ECO:0007669"/>
    <property type="project" value="EnsemblFungi"/>
</dbReference>
<name>A0A1G4JAW2_9SACH</name>
<dbReference type="InterPro" id="IPR006595">
    <property type="entry name" value="CTLH_C"/>
</dbReference>
<accession>A0A1G4JAW2</accession>
<gene>
    <name evidence="3" type="ORF">LADA_0E02344G</name>
</gene>
<dbReference type="OrthoDB" id="2415936at2759"/>
<dbReference type="SMART" id="SM00757">
    <property type="entry name" value="CRA"/>
    <property type="match status" value="1"/>
</dbReference>
<feature type="compositionally biased region" description="Polar residues" evidence="1">
    <location>
        <begin position="306"/>
        <end position="318"/>
    </location>
</feature>
<evidence type="ECO:0000313" key="4">
    <source>
        <dbReference type="Proteomes" id="UP000190274"/>
    </source>
</evidence>
<dbReference type="InterPro" id="IPR024964">
    <property type="entry name" value="CTLH/CRA"/>
</dbReference>
<proteinExistence type="predicted"/>
<sequence length="392" mass="44209">MTQTKDTYDRKTFSRQEWKEYVLESALPFDIAGLSSDVHGSYSSQSKRPCPEASIPHLLLNYFVVMSYEEASIRMARELGYVTTNKEAFTFNQIYKISERAHVRELIKKGRILEAIEEIYTKFGVQVLEPPNTGIPTAAGSTRAGNGDDLHFKLLLLNLIEMIRKHHQSGASPEESSDFILELIEYSQERLALKADSNKQYMKELELVMTLLLFPMEKTSAPDSKMPLPKSLRNLYSLSLRTKIADLVNRKLLQSMHGQISSATSNGEFPDLIGSDPFPQALHSYTGIFQSSNSEEAGFEYAASKNAESQQRSRSSTVGKPWKENAWKATNELLKQQDQDMRCESENNGASSECCKQLEYEAKLNQVIKLWAWCENQLHNCGVGVPRVEGGA</sequence>
<dbReference type="PANTHER" id="PTHR12864">
    <property type="entry name" value="RAN BINDING PROTEIN 9-RELATED"/>
    <property type="match status" value="1"/>
</dbReference>
<evidence type="ECO:0000313" key="3">
    <source>
        <dbReference type="EMBL" id="SCU87156.1"/>
    </source>
</evidence>
<dbReference type="AlphaFoldDB" id="A0A1G4JAW2"/>
<dbReference type="STRING" id="1266660.A0A1G4JAW2"/>
<dbReference type="InterPro" id="IPR050618">
    <property type="entry name" value="Ubq-SigPath_Reg"/>
</dbReference>
<dbReference type="Proteomes" id="UP000190274">
    <property type="component" value="Chromosome E"/>
</dbReference>
<protein>
    <submittedName>
        <fullName evidence="3">LADA_0E02344g1_1</fullName>
    </submittedName>
</protein>